<dbReference type="AlphaFoldDB" id="A0A0A3YNX7"/>
<evidence type="ECO:0000313" key="2">
    <source>
        <dbReference type="Proteomes" id="UP000030351"/>
    </source>
</evidence>
<dbReference type="InterPro" id="IPR009312">
    <property type="entry name" value="Phage_lambda_GpU-like"/>
</dbReference>
<sequence length="134" mass="15106">MNKHTLIRQAVINSLKEVITDPSVRWYDGRPAILNAEELPALAVYLTDAQPTGGMLDEDEWRAVLHVEVFLKAVSPDSALDTWMENNIYPAFSAMPALSALVEMIVADGYDYQRDDEMATWGSADLRHTLTYYL</sequence>
<dbReference type="SUPFAM" id="SSF143749">
    <property type="entry name" value="Phage tail protein-like"/>
    <property type="match status" value="1"/>
</dbReference>
<protein>
    <submittedName>
        <fullName evidence="1">Minor tail protein U</fullName>
    </submittedName>
</protein>
<dbReference type="Proteomes" id="UP000030351">
    <property type="component" value="Unassembled WGS sequence"/>
</dbReference>
<dbReference type="eggNOG" id="ENOG50315WD">
    <property type="taxonomic scope" value="Bacteria"/>
</dbReference>
<dbReference type="OrthoDB" id="6537575at2"/>
<comment type="caution">
    <text evidence="1">The sequence shown here is derived from an EMBL/GenBank/DDBJ whole genome shotgun (WGS) entry which is preliminary data.</text>
</comment>
<reference evidence="1 2" key="1">
    <citation type="submission" date="2014-10" db="EMBL/GenBank/DDBJ databases">
        <title>Genome sequence of Erwinia typographi M043b.</title>
        <authorList>
            <person name="Chan K.-G."/>
            <person name="Tan W.-S."/>
        </authorList>
    </citation>
    <scope>NUCLEOTIDE SEQUENCE [LARGE SCALE GENOMIC DNA]</scope>
    <source>
        <strain evidence="1 2">M043b</strain>
    </source>
</reference>
<proteinExistence type="predicted"/>
<dbReference type="Gene3D" id="3.30.70.1700">
    <property type="entry name" value="Phage minor tail protein U"/>
    <property type="match status" value="1"/>
</dbReference>
<name>A0A0A3YNX7_9GAMM</name>
<keyword evidence="2" id="KW-1185">Reference proteome</keyword>
<evidence type="ECO:0000313" key="1">
    <source>
        <dbReference type="EMBL" id="KGT87239.1"/>
    </source>
</evidence>
<dbReference type="InterPro" id="IPR035934">
    <property type="entry name" value="Phage_tail_protein-like_sf"/>
</dbReference>
<gene>
    <name evidence="1" type="ORF">NG99_23760</name>
</gene>
<dbReference type="Pfam" id="PF06141">
    <property type="entry name" value="Phage_tail_U"/>
    <property type="match status" value="1"/>
</dbReference>
<dbReference type="RefSeq" id="WP_034898501.1">
    <property type="nucleotide sequence ID" value="NZ_JRUQ01000076.1"/>
</dbReference>
<dbReference type="EMBL" id="JRUQ01000076">
    <property type="protein sequence ID" value="KGT87239.1"/>
    <property type="molecule type" value="Genomic_DNA"/>
</dbReference>
<accession>A0A0A3YNX7</accession>
<organism evidence="1 2">
    <name type="scientific">Erwinia typographi</name>
    <dbReference type="NCBI Taxonomy" id="371042"/>
    <lineage>
        <taxon>Bacteria</taxon>
        <taxon>Pseudomonadati</taxon>
        <taxon>Pseudomonadota</taxon>
        <taxon>Gammaproteobacteria</taxon>
        <taxon>Enterobacterales</taxon>
        <taxon>Erwiniaceae</taxon>
        <taxon>Erwinia</taxon>
    </lineage>
</organism>
<dbReference type="STRING" id="371042.NG99_23760"/>
<dbReference type="InterPro" id="IPR038512">
    <property type="entry name" value="GpU-like_sf"/>
</dbReference>